<evidence type="ECO:0000259" key="8">
    <source>
        <dbReference type="Pfam" id="PF04389"/>
    </source>
</evidence>
<dbReference type="EC" id="3.4.-.-" evidence="7"/>
<evidence type="ECO:0000313" key="9">
    <source>
        <dbReference type="EMBL" id="KIM33711.1"/>
    </source>
</evidence>
<evidence type="ECO:0000256" key="2">
    <source>
        <dbReference type="ARBA" id="ARBA00005634"/>
    </source>
</evidence>
<evidence type="ECO:0000313" key="10">
    <source>
        <dbReference type="Proteomes" id="UP000054097"/>
    </source>
</evidence>
<accession>A0A0C3BQK6</accession>
<comment type="cofactor">
    <cofactor evidence="1">
        <name>Zn(2+)</name>
        <dbReference type="ChEBI" id="CHEBI:29105"/>
    </cofactor>
</comment>
<dbReference type="Proteomes" id="UP000054097">
    <property type="component" value="Unassembled WGS sequence"/>
</dbReference>
<keyword evidence="6 7" id="KW-0862">Zinc</keyword>
<evidence type="ECO:0000256" key="3">
    <source>
        <dbReference type="ARBA" id="ARBA00022670"/>
    </source>
</evidence>
<dbReference type="OrthoDB" id="10013407at2759"/>
<name>A0A0C3BQK6_SERVB</name>
<dbReference type="PANTHER" id="PTHR12147">
    <property type="entry name" value="METALLOPEPTIDASE M28 FAMILY MEMBER"/>
    <property type="match status" value="1"/>
</dbReference>
<keyword evidence="3 7" id="KW-0645">Protease</keyword>
<dbReference type="GO" id="GO:0006508">
    <property type="term" value="P:proteolysis"/>
    <property type="evidence" value="ECO:0007669"/>
    <property type="project" value="UniProtKB-KW"/>
</dbReference>
<evidence type="ECO:0000256" key="6">
    <source>
        <dbReference type="ARBA" id="ARBA00022833"/>
    </source>
</evidence>
<dbReference type="HOGENOM" id="CLU_025286_0_0_1"/>
<dbReference type="Pfam" id="PF04389">
    <property type="entry name" value="Peptidase_M28"/>
    <property type="match status" value="1"/>
</dbReference>
<dbReference type="PANTHER" id="PTHR12147:SF26">
    <property type="entry name" value="PEPTIDASE M28 DOMAIN-CONTAINING PROTEIN"/>
    <property type="match status" value="1"/>
</dbReference>
<sequence>MERKPPVQVLWSNQRGAILTISTQDLGLLDFTLPRLWEAVALPNIPLPSPTSDESDSDKRLRKILSKVHFNPDVASILSAISAAQMSFDVRWLTGEASDSPIISRHSFSEDARIAARWLKSKFEDFGAQCSFMDFLEGFTPNVICKYAATPSIGGAPNATAPRVILSAHYDSRGSFGSTRQPGGDDDGSGVTHLLAIARAIYRKKVKFNTDVELVAFAGEEQGLLGSHAYAKQLYEENADVVLMIQADMLAYHSSEEPMQLGLPESIGSPVASELVANISSIYVPELTVGPTAACCSDHQSFWMYGFTSTQVFERAGGIIDPKYHNSGDLSNRTNYDLEQVHAIAKVTLASLLHTAGFTIETETL</sequence>
<dbReference type="AlphaFoldDB" id="A0A0C3BQK6"/>
<evidence type="ECO:0000256" key="7">
    <source>
        <dbReference type="RuleBase" id="RU361240"/>
    </source>
</evidence>
<organism evidence="9 10">
    <name type="scientific">Serendipita vermifera MAFF 305830</name>
    <dbReference type="NCBI Taxonomy" id="933852"/>
    <lineage>
        <taxon>Eukaryota</taxon>
        <taxon>Fungi</taxon>
        <taxon>Dikarya</taxon>
        <taxon>Basidiomycota</taxon>
        <taxon>Agaricomycotina</taxon>
        <taxon>Agaricomycetes</taxon>
        <taxon>Sebacinales</taxon>
        <taxon>Serendipitaceae</taxon>
        <taxon>Serendipita</taxon>
    </lineage>
</organism>
<protein>
    <recommendedName>
        <fullName evidence="7">Peptide hydrolase</fullName>
        <ecNumber evidence="7">3.4.-.-</ecNumber>
    </recommendedName>
</protein>
<gene>
    <name evidence="9" type="ORF">M408DRAFT_59865</name>
</gene>
<reference evidence="10" key="2">
    <citation type="submission" date="2015-01" db="EMBL/GenBank/DDBJ databases">
        <title>Evolutionary Origins and Diversification of the Mycorrhizal Mutualists.</title>
        <authorList>
            <consortium name="DOE Joint Genome Institute"/>
            <consortium name="Mycorrhizal Genomics Consortium"/>
            <person name="Kohler A."/>
            <person name="Kuo A."/>
            <person name="Nagy L.G."/>
            <person name="Floudas D."/>
            <person name="Copeland A."/>
            <person name="Barry K.W."/>
            <person name="Cichocki N."/>
            <person name="Veneault-Fourrey C."/>
            <person name="LaButti K."/>
            <person name="Lindquist E.A."/>
            <person name="Lipzen A."/>
            <person name="Lundell T."/>
            <person name="Morin E."/>
            <person name="Murat C."/>
            <person name="Riley R."/>
            <person name="Ohm R."/>
            <person name="Sun H."/>
            <person name="Tunlid A."/>
            <person name="Henrissat B."/>
            <person name="Grigoriev I.V."/>
            <person name="Hibbett D.S."/>
            <person name="Martin F."/>
        </authorList>
    </citation>
    <scope>NUCLEOTIDE SEQUENCE [LARGE SCALE GENOMIC DNA]</scope>
    <source>
        <strain evidence="10">MAFF 305830</strain>
    </source>
</reference>
<dbReference type="InterPro" id="IPR007484">
    <property type="entry name" value="Peptidase_M28"/>
</dbReference>
<dbReference type="STRING" id="933852.A0A0C3BQK6"/>
<dbReference type="GO" id="GO:0046872">
    <property type="term" value="F:metal ion binding"/>
    <property type="evidence" value="ECO:0007669"/>
    <property type="project" value="UniProtKB-KW"/>
</dbReference>
<dbReference type="Gene3D" id="3.40.630.10">
    <property type="entry name" value="Zn peptidases"/>
    <property type="match status" value="1"/>
</dbReference>
<feature type="domain" description="Peptidase M28" evidence="8">
    <location>
        <begin position="159"/>
        <end position="343"/>
    </location>
</feature>
<dbReference type="InterPro" id="IPR045175">
    <property type="entry name" value="M28_fam"/>
</dbReference>
<reference evidence="9 10" key="1">
    <citation type="submission" date="2014-04" db="EMBL/GenBank/DDBJ databases">
        <authorList>
            <consortium name="DOE Joint Genome Institute"/>
            <person name="Kuo A."/>
            <person name="Zuccaro A."/>
            <person name="Kohler A."/>
            <person name="Nagy L.G."/>
            <person name="Floudas D."/>
            <person name="Copeland A."/>
            <person name="Barry K.W."/>
            <person name="Cichocki N."/>
            <person name="Veneault-Fourrey C."/>
            <person name="LaButti K."/>
            <person name="Lindquist E.A."/>
            <person name="Lipzen A."/>
            <person name="Lundell T."/>
            <person name="Morin E."/>
            <person name="Murat C."/>
            <person name="Sun H."/>
            <person name="Tunlid A."/>
            <person name="Henrissat B."/>
            <person name="Grigoriev I.V."/>
            <person name="Hibbett D.S."/>
            <person name="Martin F."/>
            <person name="Nordberg H.P."/>
            <person name="Cantor M.N."/>
            <person name="Hua S.X."/>
        </authorList>
    </citation>
    <scope>NUCLEOTIDE SEQUENCE [LARGE SCALE GENOMIC DNA]</scope>
    <source>
        <strain evidence="9 10">MAFF 305830</strain>
    </source>
</reference>
<evidence type="ECO:0000256" key="5">
    <source>
        <dbReference type="ARBA" id="ARBA00022801"/>
    </source>
</evidence>
<dbReference type="SUPFAM" id="SSF53187">
    <property type="entry name" value="Zn-dependent exopeptidases"/>
    <property type="match status" value="1"/>
</dbReference>
<dbReference type="EMBL" id="KN824277">
    <property type="protein sequence ID" value="KIM33711.1"/>
    <property type="molecule type" value="Genomic_DNA"/>
</dbReference>
<comment type="similarity">
    <text evidence="2">Belongs to the peptidase M28 family. M28B subfamily.</text>
</comment>
<keyword evidence="10" id="KW-1185">Reference proteome</keyword>
<proteinExistence type="inferred from homology"/>
<evidence type="ECO:0000256" key="4">
    <source>
        <dbReference type="ARBA" id="ARBA00022723"/>
    </source>
</evidence>
<dbReference type="GO" id="GO:0008235">
    <property type="term" value="F:metalloexopeptidase activity"/>
    <property type="evidence" value="ECO:0007669"/>
    <property type="project" value="InterPro"/>
</dbReference>
<keyword evidence="5 7" id="KW-0378">Hydrolase</keyword>
<evidence type="ECO:0000256" key="1">
    <source>
        <dbReference type="ARBA" id="ARBA00001947"/>
    </source>
</evidence>
<keyword evidence="4 7" id="KW-0479">Metal-binding</keyword>